<feature type="non-terminal residue" evidence="1">
    <location>
        <position position="124"/>
    </location>
</feature>
<keyword evidence="2" id="KW-1185">Reference proteome</keyword>
<protein>
    <submittedName>
        <fullName evidence="1">Uncharacterized protein</fullName>
    </submittedName>
</protein>
<proteinExistence type="predicted"/>
<accession>A0AAN4ZG93</accession>
<evidence type="ECO:0000313" key="1">
    <source>
        <dbReference type="EMBL" id="GMR40628.1"/>
    </source>
</evidence>
<dbReference type="AlphaFoldDB" id="A0AAN4ZG93"/>
<evidence type="ECO:0000313" key="2">
    <source>
        <dbReference type="Proteomes" id="UP001328107"/>
    </source>
</evidence>
<dbReference type="Proteomes" id="UP001328107">
    <property type="component" value="Unassembled WGS sequence"/>
</dbReference>
<dbReference type="EMBL" id="BTRK01000003">
    <property type="protein sequence ID" value="GMR40628.1"/>
    <property type="molecule type" value="Genomic_DNA"/>
</dbReference>
<comment type="caution">
    <text evidence="1">The sequence shown here is derived from an EMBL/GenBank/DDBJ whole genome shotgun (WGS) entry which is preliminary data.</text>
</comment>
<name>A0AAN4ZG93_9BILA</name>
<sequence>IPSDISRYQTLDETIHTHLCMTHSNEMLPRRLIHTVEVVSDVLDPTRRLSVGLLFQSYNDSIHNQSCFYYKLGIEIGRFRQDSSHFLHESEKSHFVGLHRSLRSLKQFRVEIDGLATHFGTLRR</sequence>
<gene>
    <name evidence="1" type="ORF">PMAYCL1PPCAC_10823</name>
</gene>
<reference evidence="2" key="1">
    <citation type="submission" date="2022-10" db="EMBL/GenBank/DDBJ databases">
        <title>Genome assembly of Pristionchus species.</title>
        <authorList>
            <person name="Yoshida K."/>
            <person name="Sommer R.J."/>
        </authorList>
    </citation>
    <scope>NUCLEOTIDE SEQUENCE [LARGE SCALE GENOMIC DNA]</scope>
    <source>
        <strain evidence="2">RS5460</strain>
    </source>
</reference>
<organism evidence="1 2">
    <name type="scientific">Pristionchus mayeri</name>
    <dbReference type="NCBI Taxonomy" id="1317129"/>
    <lineage>
        <taxon>Eukaryota</taxon>
        <taxon>Metazoa</taxon>
        <taxon>Ecdysozoa</taxon>
        <taxon>Nematoda</taxon>
        <taxon>Chromadorea</taxon>
        <taxon>Rhabditida</taxon>
        <taxon>Rhabditina</taxon>
        <taxon>Diplogasteromorpha</taxon>
        <taxon>Diplogasteroidea</taxon>
        <taxon>Neodiplogasteridae</taxon>
        <taxon>Pristionchus</taxon>
    </lineage>
</organism>
<feature type="non-terminal residue" evidence="1">
    <location>
        <position position="1"/>
    </location>
</feature>